<comment type="caution">
    <text evidence="7">The sequence shown here is derived from an EMBL/GenBank/DDBJ whole genome shotgun (WGS) entry which is preliminary data.</text>
</comment>
<dbReference type="Gene3D" id="3.10.105.10">
    <property type="entry name" value="Dipeptide-binding Protein, Domain 3"/>
    <property type="match status" value="1"/>
</dbReference>
<dbReference type="AlphaFoldDB" id="A0A2H3KN03"/>
<feature type="chain" id="PRO_5013662274" evidence="5">
    <location>
        <begin position="23"/>
        <end position="572"/>
    </location>
</feature>
<evidence type="ECO:0000256" key="2">
    <source>
        <dbReference type="ARBA" id="ARBA00022448"/>
    </source>
</evidence>
<dbReference type="GO" id="GO:0043190">
    <property type="term" value="C:ATP-binding cassette (ABC) transporter complex"/>
    <property type="evidence" value="ECO:0007669"/>
    <property type="project" value="InterPro"/>
</dbReference>
<organism evidence="7 8">
    <name type="scientific">Candidatus Chloroploca asiatica</name>
    <dbReference type="NCBI Taxonomy" id="1506545"/>
    <lineage>
        <taxon>Bacteria</taxon>
        <taxon>Bacillati</taxon>
        <taxon>Chloroflexota</taxon>
        <taxon>Chloroflexia</taxon>
        <taxon>Chloroflexales</taxon>
        <taxon>Chloroflexineae</taxon>
        <taxon>Oscillochloridaceae</taxon>
        <taxon>Candidatus Chloroploca</taxon>
    </lineage>
</organism>
<accession>A0A2H3KN03</accession>
<dbReference type="PANTHER" id="PTHR30290">
    <property type="entry name" value="PERIPLASMIC BINDING COMPONENT OF ABC TRANSPORTER"/>
    <property type="match status" value="1"/>
</dbReference>
<reference evidence="7 8" key="1">
    <citation type="submission" date="2016-05" db="EMBL/GenBank/DDBJ databases">
        <authorList>
            <person name="Lavstsen T."/>
            <person name="Jespersen J.S."/>
        </authorList>
    </citation>
    <scope>NUCLEOTIDE SEQUENCE [LARGE SCALE GENOMIC DNA]</scope>
    <source>
        <strain evidence="7 8">B7-9</strain>
    </source>
</reference>
<evidence type="ECO:0000256" key="3">
    <source>
        <dbReference type="ARBA" id="ARBA00022729"/>
    </source>
</evidence>
<dbReference type="RefSeq" id="WP_097651717.1">
    <property type="nucleotide sequence ID" value="NZ_LYXE01000066.1"/>
</dbReference>
<dbReference type="CDD" id="cd08513">
    <property type="entry name" value="PBP2_thermophilic_Hb8_like"/>
    <property type="match status" value="1"/>
</dbReference>
<dbReference type="Pfam" id="PF00496">
    <property type="entry name" value="SBP_bac_5"/>
    <property type="match status" value="1"/>
</dbReference>
<keyword evidence="8" id="KW-1185">Reference proteome</keyword>
<dbReference type="GO" id="GO:1904680">
    <property type="term" value="F:peptide transmembrane transporter activity"/>
    <property type="evidence" value="ECO:0007669"/>
    <property type="project" value="TreeGrafter"/>
</dbReference>
<keyword evidence="3 5" id="KW-0732">Signal</keyword>
<keyword evidence="2" id="KW-0813">Transport</keyword>
<comment type="similarity">
    <text evidence="1">Belongs to the bacterial solute-binding protein 5 family.</text>
</comment>
<dbReference type="PANTHER" id="PTHR30290:SF9">
    <property type="entry name" value="OLIGOPEPTIDE-BINDING PROTEIN APPA"/>
    <property type="match status" value="1"/>
</dbReference>
<dbReference type="InterPro" id="IPR000914">
    <property type="entry name" value="SBP_5_dom"/>
</dbReference>
<feature type="domain" description="Solute-binding protein family 5" evidence="6">
    <location>
        <begin position="103"/>
        <end position="464"/>
    </location>
</feature>
<dbReference type="Proteomes" id="UP000220922">
    <property type="component" value="Unassembled WGS sequence"/>
</dbReference>
<dbReference type="SUPFAM" id="SSF53850">
    <property type="entry name" value="Periplasmic binding protein-like II"/>
    <property type="match status" value="1"/>
</dbReference>
<evidence type="ECO:0000256" key="5">
    <source>
        <dbReference type="SAM" id="SignalP"/>
    </source>
</evidence>
<gene>
    <name evidence="7" type="ORF">A9Q02_11415</name>
</gene>
<protein>
    <submittedName>
        <fullName evidence="7">ABC transporter substrate-binding protein</fullName>
    </submittedName>
</protein>
<sequence>MIFIATLRPLLLSLGASLMLFAWLSACTMPGAATPTSLPDPPAAPSEVVPPTPTPLPRGGELTIRLAAEVPALRPWQPRSRDEEQLAALLYSGLLRLDSQLRPVPDLAERWTTDADGRVLTFTLRSNLTWHDGEPLTAADVLFTLERLRSLPLTTTALLADLRYISGATAPAPDTVVMTLTSRFAPILATMALPILPRHQLLDQDFAAFNAWETPVGSGPFQLASDAPGRTLVLERFERYHHGAPLLETITFQLLADPAATLDELSDQRLLLAELPWSPTLTPPAGVRASAYPENGYYFVGFNLREGRPFADLRLRQALALALDIPRLVESATKGQGITFGSTALPGSWADLTPARATPVNLEAARTLLDEAGWILPDGATIRQRDDTTLTVSLYVRDDDERRLLAARQIAAAAATIGMAIQVETGSFDEVIRARYAPPFAFDLLMGGWINGSGDPSFGDVAFYDPDDFALFHSSQLNQGDADTRATRNVVGYRNPAYDASAEAARQLYNLDQRVAALRQTQTIIADDLPYLFLWVDQMPVMLNEAITTLDGPIDLSAPRYYWNIERWYLQR</sequence>
<dbReference type="InterPro" id="IPR039424">
    <property type="entry name" value="SBP_5"/>
</dbReference>
<proteinExistence type="inferred from homology"/>
<feature type="region of interest" description="Disordered" evidence="4">
    <location>
        <begin position="33"/>
        <end position="52"/>
    </location>
</feature>
<dbReference type="InterPro" id="IPR030678">
    <property type="entry name" value="Peptide/Ni-bd"/>
</dbReference>
<evidence type="ECO:0000313" key="7">
    <source>
        <dbReference type="EMBL" id="PDV99553.1"/>
    </source>
</evidence>
<dbReference type="GO" id="GO:0042597">
    <property type="term" value="C:periplasmic space"/>
    <property type="evidence" value="ECO:0007669"/>
    <property type="project" value="UniProtKB-ARBA"/>
</dbReference>
<name>A0A2H3KN03_9CHLR</name>
<dbReference type="Gene3D" id="3.40.190.10">
    <property type="entry name" value="Periplasmic binding protein-like II"/>
    <property type="match status" value="1"/>
</dbReference>
<dbReference type="PIRSF" id="PIRSF002741">
    <property type="entry name" value="MppA"/>
    <property type="match status" value="1"/>
</dbReference>
<evidence type="ECO:0000259" key="6">
    <source>
        <dbReference type="Pfam" id="PF00496"/>
    </source>
</evidence>
<dbReference type="EMBL" id="LYXE01000066">
    <property type="protein sequence ID" value="PDV99553.1"/>
    <property type="molecule type" value="Genomic_DNA"/>
</dbReference>
<feature type="compositionally biased region" description="Pro residues" evidence="4">
    <location>
        <begin position="38"/>
        <end position="52"/>
    </location>
</feature>
<evidence type="ECO:0000256" key="4">
    <source>
        <dbReference type="SAM" id="MobiDB-lite"/>
    </source>
</evidence>
<evidence type="ECO:0000256" key="1">
    <source>
        <dbReference type="ARBA" id="ARBA00005695"/>
    </source>
</evidence>
<evidence type="ECO:0000313" key="8">
    <source>
        <dbReference type="Proteomes" id="UP000220922"/>
    </source>
</evidence>
<feature type="signal peptide" evidence="5">
    <location>
        <begin position="1"/>
        <end position="22"/>
    </location>
</feature>
<dbReference type="GO" id="GO:0015833">
    <property type="term" value="P:peptide transport"/>
    <property type="evidence" value="ECO:0007669"/>
    <property type="project" value="TreeGrafter"/>
</dbReference>
<dbReference type="OrthoDB" id="9796817at2"/>